<dbReference type="RefSeq" id="WP_135371027.1">
    <property type="nucleotide sequence ID" value="NZ_RKLY01000001.1"/>
</dbReference>
<organism evidence="9 10">
    <name type="scientific">Companilactobacillus suantsaicola</name>
    <dbReference type="NCBI Taxonomy" id="2487723"/>
    <lineage>
        <taxon>Bacteria</taxon>
        <taxon>Bacillati</taxon>
        <taxon>Bacillota</taxon>
        <taxon>Bacilli</taxon>
        <taxon>Lactobacillales</taxon>
        <taxon>Lactobacillaceae</taxon>
        <taxon>Companilactobacillus</taxon>
    </lineage>
</organism>
<dbReference type="PANTHER" id="PTHR34581">
    <property type="entry name" value="PTS SYSTEM N,N'-DIACETYLCHITOBIOSE-SPECIFIC EIIB COMPONENT"/>
    <property type="match status" value="1"/>
</dbReference>
<comment type="caution">
    <text evidence="9">The sequence shown here is derived from an EMBL/GenBank/DDBJ whole genome shotgun (WGS) entry which is preliminary data.</text>
</comment>
<evidence type="ECO:0000256" key="4">
    <source>
        <dbReference type="ARBA" id="ARBA00022679"/>
    </source>
</evidence>
<dbReference type="PROSITE" id="PS51100">
    <property type="entry name" value="PTS_EIIB_TYPE_3"/>
    <property type="match status" value="1"/>
</dbReference>
<evidence type="ECO:0000313" key="9">
    <source>
        <dbReference type="EMBL" id="TGD25416.1"/>
    </source>
</evidence>
<evidence type="ECO:0000259" key="8">
    <source>
        <dbReference type="PROSITE" id="PS51100"/>
    </source>
</evidence>
<keyword evidence="4" id="KW-0808">Transferase</keyword>
<keyword evidence="2" id="KW-0597">Phosphoprotein</keyword>
<evidence type="ECO:0000256" key="7">
    <source>
        <dbReference type="PROSITE-ProRule" id="PRU00423"/>
    </source>
</evidence>
<dbReference type="EMBL" id="RKLY01000001">
    <property type="protein sequence ID" value="TGD25416.1"/>
    <property type="molecule type" value="Genomic_DNA"/>
</dbReference>
<dbReference type="OrthoDB" id="9808134at2"/>
<dbReference type="InterPro" id="IPR013012">
    <property type="entry name" value="PTS_EIIB_3"/>
</dbReference>
<evidence type="ECO:0000256" key="6">
    <source>
        <dbReference type="ARBA" id="ARBA00022777"/>
    </source>
</evidence>
<dbReference type="AlphaFoldDB" id="A0A4Z0JT06"/>
<evidence type="ECO:0000256" key="2">
    <source>
        <dbReference type="ARBA" id="ARBA00022553"/>
    </source>
</evidence>
<dbReference type="Gene3D" id="3.40.50.2300">
    <property type="match status" value="1"/>
</dbReference>
<dbReference type="Pfam" id="PF02302">
    <property type="entry name" value="PTS_IIB"/>
    <property type="match status" value="1"/>
</dbReference>
<dbReference type="InterPro" id="IPR036095">
    <property type="entry name" value="PTS_EIIB-like_sf"/>
</dbReference>
<keyword evidence="6" id="KW-0418">Kinase</keyword>
<dbReference type="PANTHER" id="PTHR34581:SF2">
    <property type="entry name" value="PTS SYSTEM N,N'-DIACETYLCHITOBIOSE-SPECIFIC EIIB COMPONENT"/>
    <property type="match status" value="1"/>
</dbReference>
<sequence length="110" mass="12062">MSLRILLVCGTGASSGFMAVSMRKAAAKQGLNYHIQARSEAELENYLEEIDVVMVGPHLSFLEDEIKQMVAGKAIQVMVMDPDYYSTLDGEKALEHLQSVIGQNRGTADE</sequence>
<dbReference type="GO" id="GO:0009401">
    <property type="term" value="P:phosphoenolpyruvate-dependent sugar phosphotransferase system"/>
    <property type="evidence" value="ECO:0007669"/>
    <property type="project" value="UniProtKB-KW"/>
</dbReference>
<gene>
    <name evidence="9" type="ORF">EGT49_00630</name>
</gene>
<evidence type="ECO:0000256" key="5">
    <source>
        <dbReference type="ARBA" id="ARBA00022683"/>
    </source>
</evidence>
<dbReference type="GO" id="GO:0008982">
    <property type="term" value="F:protein-N(PI)-phosphohistidine-sugar phosphotransferase activity"/>
    <property type="evidence" value="ECO:0007669"/>
    <property type="project" value="InterPro"/>
</dbReference>
<dbReference type="Proteomes" id="UP000298021">
    <property type="component" value="Unassembled WGS sequence"/>
</dbReference>
<evidence type="ECO:0000256" key="3">
    <source>
        <dbReference type="ARBA" id="ARBA00022597"/>
    </source>
</evidence>
<dbReference type="GO" id="GO:0016301">
    <property type="term" value="F:kinase activity"/>
    <property type="evidence" value="ECO:0007669"/>
    <property type="project" value="UniProtKB-KW"/>
</dbReference>
<proteinExistence type="predicted"/>
<keyword evidence="1" id="KW-0813">Transport</keyword>
<dbReference type="CDD" id="cd05564">
    <property type="entry name" value="PTS_IIB_chitobiose_lichenan"/>
    <property type="match status" value="1"/>
</dbReference>
<keyword evidence="3 9" id="KW-0762">Sugar transport</keyword>
<feature type="modified residue" description="Phosphocysteine; by EIIA" evidence="7">
    <location>
        <position position="9"/>
    </location>
</feature>
<name>A0A4Z0JT06_9LACO</name>
<reference evidence="9 10" key="1">
    <citation type="submission" date="2018-10" db="EMBL/GenBank/DDBJ databases">
        <title>Lactobacillus sp. R7 and Lactobacillus sp. R19 isolated from fermented mustard green product of Taiwan.</title>
        <authorList>
            <person name="Lin S.-T."/>
        </authorList>
    </citation>
    <scope>NUCLEOTIDE SEQUENCE [LARGE SCALE GENOMIC DNA]</scope>
    <source>
        <strain evidence="9 10">BCRC 81127</strain>
    </source>
</reference>
<dbReference type="InterPro" id="IPR051819">
    <property type="entry name" value="PTS_sugar-specific_EIIB"/>
</dbReference>
<feature type="domain" description="PTS EIIB type-3" evidence="8">
    <location>
        <begin position="2"/>
        <end position="107"/>
    </location>
</feature>
<keyword evidence="5" id="KW-0598">Phosphotransferase system</keyword>
<evidence type="ECO:0000256" key="1">
    <source>
        <dbReference type="ARBA" id="ARBA00022448"/>
    </source>
</evidence>
<accession>A0A4Z0JT06</accession>
<protein>
    <submittedName>
        <fullName evidence="9">PTS sugar transporter subunit IIB</fullName>
    </submittedName>
</protein>
<dbReference type="SUPFAM" id="SSF52794">
    <property type="entry name" value="PTS system IIB component-like"/>
    <property type="match status" value="1"/>
</dbReference>
<dbReference type="InterPro" id="IPR003501">
    <property type="entry name" value="PTS_EIIB_2/3"/>
</dbReference>
<evidence type="ECO:0000313" key="10">
    <source>
        <dbReference type="Proteomes" id="UP000298021"/>
    </source>
</evidence>
<keyword evidence="10" id="KW-1185">Reference proteome</keyword>